<dbReference type="InterPro" id="IPR036388">
    <property type="entry name" value="WH-like_DNA-bd_sf"/>
</dbReference>
<keyword evidence="2" id="KW-0238">DNA-binding</keyword>
<reference evidence="5 6" key="1">
    <citation type="submission" date="2015-12" db="EMBL/GenBank/DDBJ databases">
        <title>Genome sequence of the marine Rhodobacteraceae strain O3.65, Candidatus Tritonibacter horizontis.</title>
        <authorList>
            <person name="Poehlein A."/>
            <person name="Giebel H.A."/>
            <person name="Voget S."/>
            <person name="Brinkhoff T."/>
        </authorList>
    </citation>
    <scope>NUCLEOTIDE SEQUENCE [LARGE SCALE GENOMIC DNA]</scope>
    <source>
        <strain evidence="5 6">O3.65</strain>
    </source>
</reference>
<evidence type="ECO:0000259" key="4">
    <source>
        <dbReference type="PROSITE" id="PS50949"/>
    </source>
</evidence>
<dbReference type="InterPro" id="IPR036390">
    <property type="entry name" value="WH_DNA-bd_sf"/>
</dbReference>
<sequence>MSDKILTRMRNWIATSGLAEGDRLPPERTLSNKFGVTRSEVRKSLLLFEAEGLLSRHVGRGTFLAKLPKAAGNAGIEAAISALSQTTGPVESMQARQALEPELAALAAMHATPAQLRELRRLCQAMPVASSWSSYENLDSQFHETIAAASGNTLLQSMHRIVNGVRLVVVWRKLDTPDRGPETDYHSFAEHDAILAGIERRKPEEARQAMLRHLNSTLAAMISRH</sequence>
<dbReference type="EMBL" id="LPUY01000012">
    <property type="protein sequence ID" value="KUP94515.1"/>
    <property type="molecule type" value="Genomic_DNA"/>
</dbReference>
<dbReference type="SMART" id="SM00895">
    <property type="entry name" value="FCD"/>
    <property type="match status" value="1"/>
</dbReference>
<proteinExistence type="predicted"/>
<dbReference type="Gene3D" id="1.20.120.530">
    <property type="entry name" value="GntR ligand-binding domain-like"/>
    <property type="match status" value="1"/>
</dbReference>
<dbReference type="PANTHER" id="PTHR43537">
    <property type="entry name" value="TRANSCRIPTIONAL REGULATOR, GNTR FAMILY"/>
    <property type="match status" value="1"/>
</dbReference>
<dbReference type="Pfam" id="PF00392">
    <property type="entry name" value="GntR"/>
    <property type="match status" value="1"/>
</dbReference>
<keyword evidence="1" id="KW-0805">Transcription regulation</keyword>
<evidence type="ECO:0000256" key="2">
    <source>
        <dbReference type="ARBA" id="ARBA00023125"/>
    </source>
</evidence>
<dbReference type="SUPFAM" id="SSF46785">
    <property type="entry name" value="Winged helix' DNA-binding domain"/>
    <property type="match status" value="1"/>
</dbReference>
<dbReference type="Gene3D" id="1.10.10.10">
    <property type="entry name" value="Winged helix-like DNA-binding domain superfamily/Winged helix DNA-binding domain"/>
    <property type="match status" value="1"/>
</dbReference>
<dbReference type="SMART" id="SM00345">
    <property type="entry name" value="HTH_GNTR"/>
    <property type="match status" value="1"/>
</dbReference>
<dbReference type="SUPFAM" id="SSF48008">
    <property type="entry name" value="GntR ligand-binding domain-like"/>
    <property type="match status" value="1"/>
</dbReference>
<comment type="caution">
    <text evidence="5">The sequence shown here is derived from an EMBL/GenBank/DDBJ whole genome shotgun (WGS) entry which is preliminary data.</text>
</comment>
<dbReference type="Pfam" id="PF07729">
    <property type="entry name" value="FCD"/>
    <property type="match status" value="1"/>
</dbReference>
<dbReference type="PANTHER" id="PTHR43537:SF5">
    <property type="entry name" value="UXU OPERON TRANSCRIPTIONAL REGULATOR"/>
    <property type="match status" value="1"/>
</dbReference>
<dbReference type="InterPro" id="IPR011711">
    <property type="entry name" value="GntR_C"/>
</dbReference>
<evidence type="ECO:0000256" key="1">
    <source>
        <dbReference type="ARBA" id="ARBA00023015"/>
    </source>
</evidence>
<dbReference type="RefSeq" id="WP_068240023.1">
    <property type="nucleotide sequence ID" value="NZ_LPUY01000012.1"/>
</dbReference>
<accession>A0A132C1J8</accession>
<evidence type="ECO:0000256" key="3">
    <source>
        <dbReference type="ARBA" id="ARBA00023163"/>
    </source>
</evidence>
<dbReference type="AlphaFoldDB" id="A0A132C1J8"/>
<feature type="domain" description="HTH gntR-type" evidence="4">
    <location>
        <begin position="1"/>
        <end position="67"/>
    </location>
</feature>
<dbReference type="GO" id="GO:0003677">
    <property type="term" value="F:DNA binding"/>
    <property type="evidence" value="ECO:0007669"/>
    <property type="project" value="UniProtKB-KW"/>
</dbReference>
<dbReference type="PRINTS" id="PR00035">
    <property type="entry name" value="HTHGNTR"/>
</dbReference>
<dbReference type="CDD" id="cd07377">
    <property type="entry name" value="WHTH_GntR"/>
    <property type="match status" value="1"/>
</dbReference>
<keyword evidence="6" id="KW-1185">Reference proteome</keyword>
<evidence type="ECO:0000313" key="6">
    <source>
        <dbReference type="Proteomes" id="UP000068382"/>
    </source>
</evidence>
<dbReference type="Proteomes" id="UP000068382">
    <property type="component" value="Unassembled WGS sequence"/>
</dbReference>
<protein>
    <submittedName>
        <fullName evidence="5">Putative L-lactate dehydrogenase operon regulatory protein</fullName>
    </submittedName>
</protein>
<dbReference type="OrthoDB" id="9800645at2"/>
<keyword evidence="3" id="KW-0804">Transcription</keyword>
<gene>
    <name evidence="5" type="primary">lldR_1</name>
    <name evidence="5" type="ORF">TRIHO_04410</name>
</gene>
<dbReference type="GO" id="GO:0003700">
    <property type="term" value="F:DNA-binding transcription factor activity"/>
    <property type="evidence" value="ECO:0007669"/>
    <property type="project" value="InterPro"/>
</dbReference>
<name>A0A132C1J8_9RHOB</name>
<evidence type="ECO:0000313" key="5">
    <source>
        <dbReference type="EMBL" id="KUP94515.1"/>
    </source>
</evidence>
<organism evidence="5 6">
    <name type="scientific">Tritonibacter horizontis</name>
    <dbReference type="NCBI Taxonomy" id="1768241"/>
    <lineage>
        <taxon>Bacteria</taxon>
        <taxon>Pseudomonadati</taxon>
        <taxon>Pseudomonadota</taxon>
        <taxon>Alphaproteobacteria</taxon>
        <taxon>Rhodobacterales</taxon>
        <taxon>Paracoccaceae</taxon>
        <taxon>Tritonibacter</taxon>
    </lineage>
</organism>
<dbReference type="InterPro" id="IPR008920">
    <property type="entry name" value="TF_FadR/GntR_C"/>
</dbReference>
<dbReference type="InterPro" id="IPR000524">
    <property type="entry name" value="Tscrpt_reg_HTH_GntR"/>
</dbReference>
<dbReference type="PROSITE" id="PS50949">
    <property type="entry name" value="HTH_GNTR"/>
    <property type="match status" value="1"/>
</dbReference>